<proteinExistence type="predicted"/>
<dbReference type="PANTHER" id="PTHR48051:SF1">
    <property type="entry name" value="RAS SUPPRESSOR PROTEIN 1"/>
    <property type="match status" value="1"/>
</dbReference>
<dbReference type="InterPro" id="IPR001611">
    <property type="entry name" value="Leu-rich_rpt"/>
</dbReference>
<sequence>MSGCSRCCFKEFSNTGHLDITETASHSQSTSSICKWTSKPYHSLFSTPTTDTIMFPSLLSIYCLHEVDISNCGLSQLFPEAIGCLHWLEMLNLGGNNFVTLPSLGELFKLVYLNLENCKKLEYFPELPFPTTIEQDLRKNKYWKRTGLFIFNCPKISMEYPVFFCLIAETKLQFCHSKKRLQALSLMDCELYGEFPVAVFHLSKLKYLNLGYNPNLIDSLPEFQSSSLTQLYLEYTGCPNFSLVHSPSSYTLNTQRLSKGAGVRRSRWVDVVVVVMAATPSAVADLR</sequence>
<dbReference type="Proteomes" id="UP001157006">
    <property type="component" value="Chromosome 1L"/>
</dbReference>
<evidence type="ECO:0008006" key="5">
    <source>
        <dbReference type="Google" id="ProtNLM"/>
    </source>
</evidence>
<name>A0AAV0YTX4_VICFA</name>
<dbReference type="Gene3D" id="3.80.10.10">
    <property type="entry name" value="Ribonuclease Inhibitor"/>
    <property type="match status" value="2"/>
</dbReference>
<dbReference type="InterPro" id="IPR032675">
    <property type="entry name" value="LRR_dom_sf"/>
</dbReference>
<dbReference type="PANTHER" id="PTHR48051">
    <property type="match status" value="1"/>
</dbReference>
<dbReference type="InterPro" id="IPR050216">
    <property type="entry name" value="LRR_domain-containing"/>
</dbReference>
<dbReference type="GO" id="GO:0005737">
    <property type="term" value="C:cytoplasm"/>
    <property type="evidence" value="ECO:0007669"/>
    <property type="project" value="TreeGrafter"/>
</dbReference>
<evidence type="ECO:0000313" key="3">
    <source>
        <dbReference type="EMBL" id="CAI8588273.1"/>
    </source>
</evidence>
<evidence type="ECO:0000256" key="1">
    <source>
        <dbReference type="ARBA" id="ARBA00022614"/>
    </source>
</evidence>
<accession>A0AAV0YTX4</accession>
<organism evidence="3 4">
    <name type="scientific">Vicia faba</name>
    <name type="common">Broad bean</name>
    <name type="synonym">Faba vulgaris</name>
    <dbReference type="NCBI Taxonomy" id="3906"/>
    <lineage>
        <taxon>Eukaryota</taxon>
        <taxon>Viridiplantae</taxon>
        <taxon>Streptophyta</taxon>
        <taxon>Embryophyta</taxon>
        <taxon>Tracheophyta</taxon>
        <taxon>Spermatophyta</taxon>
        <taxon>Magnoliopsida</taxon>
        <taxon>eudicotyledons</taxon>
        <taxon>Gunneridae</taxon>
        <taxon>Pentapetalae</taxon>
        <taxon>rosids</taxon>
        <taxon>fabids</taxon>
        <taxon>Fabales</taxon>
        <taxon>Fabaceae</taxon>
        <taxon>Papilionoideae</taxon>
        <taxon>50 kb inversion clade</taxon>
        <taxon>NPAAA clade</taxon>
        <taxon>Hologalegina</taxon>
        <taxon>IRL clade</taxon>
        <taxon>Fabeae</taxon>
        <taxon>Vicia</taxon>
    </lineage>
</organism>
<gene>
    <name evidence="3" type="ORF">VFH_I339880</name>
</gene>
<evidence type="ECO:0000313" key="4">
    <source>
        <dbReference type="Proteomes" id="UP001157006"/>
    </source>
</evidence>
<protein>
    <recommendedName>
        <fullName evidence="5">Leucine-rich repeat domain, L domain-containing protein</fullName>
    </recommendedName>
</protein>
<dbReference type="SUPFAM" id="SSF52047">
    <property type="entry name" value="RNI-like"/>
    <property type="match status" value="1"/>
</dbReference>
<dbReference type="Pfam" id="PF00560">
    <property type="entry name" value="LRR_1"/>
    <property type="match status" value="1"/>
</dbReference>
<dbReference type="EMBL" id="OX451736">
    <property type="protein sequence ID" value="CAI8588273.1"/>
    <property type="molecule type" value="Genomic_DNA"/>
</dbReference>
<keyword evidence="2" id="KW-0677">Repeat</keyword>
<keyword evidence="4" id="KW-1185">Reference proteome</keyword>
<reference evidence="3 4" key="1">
    <citation type="submission" date="2023-01" db="EMBL/GenBank/DDBJ databases">
        <authorList>
            <person name="Kreplak J."/>
        </authorList>
    </citation>
    <scope>NUCLEOTIDE SEQUENCE [LARGE SCALE GENOMIC DNA]</scope>
</reference>
<dbReference type="AlphaFoldDB" id="A0AAV0YTX4"/>
<evidence type="ECO:0000256" key="2">
    <source>
        <dbReference type="ARBA" id="ARBA00022737"/>
    </source>
</evidence>
<keyword evidence="1" id="KW-0433">Leucine-rich repeat</keyword>